<dbReference type="AlphaFoldDB" id="A0A318KKA2"/>
<keyword evidence="2" id="KW-0238">DNA-binding</keyword>
<protein>
    <submittedName>
        <fullName evidence="5">AraC family transcriptional regulator</fullName>
    </submittedName>
</protein>
<evidence type="ECO:0000256" key="2">
    <source>
        <dbReference type="ARBA" id="ARBA00023125"/>
    </source>
</evidence>
<evidence type="ECO:0000313" key="6">
    <source>
        <dbReference type="Proteomes" id="UP000247612"/>
    </source>
</evidence>
<dbReference type="Gene3D" id="3.20.80.10">
    <property type="entry name" value="Regulatory factor, effector binding domain"/>
    <property type="match status" value="1"/>
</dbReference>
<proteinExistence type="predicted"/>
<dbReference type="InterPro" id="IPR018060">
    <property type="entry name" value="HTH_AraC"/>
</dbReference>
<dbReference type="Pfam" id="PF14526">
    <property type="entry name" value="Cass2"/>
    <property type="match status" value="1"/>
</dbReference>
<dbReference type="InterPro" id="IPR009057">
    <property type="entry name" value="Homeodomain-like_sf"/>
</dbReference>
<evidence type="ECO:0000256" key="1">
    <source>
        <dbReference type="ARBA" id="ARBA00023015"/>
    </source>
</evidence>
<dbReference type="PANTHER" id="PTHR47504">
    <property type="entry name" value="RIGHT ORIGIN-BINDING PROTEIN"/>
    <property type="match status" value="1"/>
</dbReference>
<dbReference type="PROSITE" id="PS01124">
    <property type="entry name" value="HTH_ARAC_FAMILY_2"/>
    <property type="match status" value="1"/>
</dbReference>
<dbReference type="Pfam" id="PF12833">
    <property type="entry name" value="HTH_18"/>
    <property type="match status" value="1"/>
</dbReference>
<organism evidence="5 6">
    <name type="scientific">Dielma fastidiosa</name>
    <dbReference type="NCBI Taxonomy" id="1034346"/>
    <lineage>
        <taxon>Bacteria</taxon>
        <taxon>Bacillati</taxon>
        <taxon>Bacillota</taxon>
        <taxon>Erysipelotrichia</taxon>
        <taxon>Erysipelotrichales</taxon>
        <taxon>Erysipelotrichaceae</taxon>
        <taxon>Dielma</taxon>
    </lineage>
</organism>
<dbReference type="InterPro" id="IPR029441">
    <property type="entry name" value="Cass2"/>
</dbReference>
<evidence type="ECO:0000313" key="5">
    <source>
        <dbReference type="EMBL" id="PXX76862.1"/>
    </source>
</evidence>
<dbReference type="InterPro" id="IPR018062">
    <property type="entry name" value="HTH_AraC-typ_CS"/>
</dbReference>
<dbReference type="InterPro" id="IPR010499">
    <property type="entry name" value="AraC_E-bd"/>
</dbReference>
<dbReference type="InterPro" id="IPR011256">
    <property type="entry name" value="Reg_factor_effector_dom_sf"/>
</dbReference>
<accession>A0A318KKA2</accession>
<name>A0A318KKA2_9FIRM</name>
<feature type="domain" description="HTH araC/xylS-type" evidence="4">
    <location>
        <begin position="8"/>
        <end position="106"/>
    </location>
</feature>
<evidence type="ECO:0000259" key="4">
    <source>
        <dbReference type="PROSITE" id="PS01124"/>
    </source>
</evidence>
<dbReference type="Proteomes" id="UP000247612">
    <property type="component" value="Unassembled WGS sequence"/>
</dbReference>
<reference evidence="5 6" key="1">
    <citation type="submission" date="2018-05" db="EMBL/GenBank/DDBJ databases">
        <title>Genomic Encyclopedia of Type Strains, Phase IV (KMG-IV): sequencing the most valuable type-strain genomes for metagenomic binning, comparative biology and taxonomic classification.</title>
        <authorList>
            <person name="Goeker M."/>
        </authorList>
    </citation>
    <scope>NUCLEOTIDE SEQUENCE [LARGE SCALE GENOMIC DNA]</scope>
    <source>
        <strain evidence="5 6">JC118</strain>
    </source>
</reference>
<keyword evidence="1" id="KW-0805">Transcription regulation</keyword>
<dbReference type="OrthoDB" id="9801123at2"/>
<dbReference type="PANTHER" id="PTHR47504:SF5">
    <property type="entry name" value="RIGHT ORIGIN-BINDING PROTEIN"/>
    <property type="match status" value="1"/>
</dbReference>
<dbReference type="EMBL" id="QJKH01000013">
    <property type="protein sequence ID" value="PXX76862.1"/>
    <property type="molecule type" value="Genomic_DNA"/>
</dbReference>
<evidence type="ECO:0000256" key="3">
    <source>
        <dbReference type="ARBA" id="ARBA00023163"/>
    </source>
</evidence>
<dbReference type="SUPFAM" id="SSF46689">
    <property type="entry name" value="Homeodomain-like"/>
    <property type="match status" value="2"/>
</dbReference>
<dbReference type="SMART" id="SM00871">
    <property type="entry name" value="AraC_E_bind"/>
    <property type="match status" value="1"/>
</dbReference>
<dbReference type="Gene3D" id="1.10.10.60">
    <property type="entry name" value="Homeodomain-like"/>
    <property type="match status" value="2"/>
</dbReference>
<dbReference type="STRING" id="1034346.GCA_000313565_03367"/>
<dbReference type="RefSeq" id="WP_022939646.1">
    <property type="nucleotide sequence ID" value="NZ_CABKRQ010000011.1"/>
</dbReference>
<dbReference type="SUPFAM" id="SSF55136">
    <property type="entry name" value="Probable bacterial effector-binding domain"/>
    <property type="match status" value="1"/>
</dbReference>
<dbReference type="InterPro" id="IPR050959">
    <property type="entry name" value="MarA-like"/>
</dbReference>
<keyword evidence="6" id="KW-1185">Reference proteome</keyword>
<comment type="caution">
    <text evidence="5">The sequence shown here is derived from an EMBL/GenBank/DDBJ whole genome shotgun (WGS) entry which is preliminary data.</text>
</comment>
<sequence length="285" mass="32656">MEWLQNLNKAIDYIENNLDKEISYDEAARIACCSTTYFQRMFTYAAGISLSEYIRRRKMTQAAFDLQTTKCKVLDIALKYGYASPTSFNRAFQAVHGVSPVSLRRTGKPLTAYLPIRFTVTVSGKQPMSYRIEEKKAMRFVGIRFPLTQNMEENQNMVPFFWDKLLKNGQINSLYDLTDEPFGIAGITHTLNDQFYYSVAAASSKAVPIGMNVLEIPAAVWVVFECDGLFKEASQAIFRRFLTEWLPFSGYAYAELPDIEIYPINHDMSESGHFEIWIAIKKVKN</sequence>
<dbReference type="GO" id="GO:0003700">
    <property type="term" value="F:DNA-binding transcription factor activity"/>
    <property type="evidence" value="ECO:0007669"/>
    <property type="project" value="InterPro"/>
</dbReference>
<gene>
    <name evidence="5" type="ORF">DES51_11357</name>
</gene>
<dbReference type="PROSITE" id="PS00041">
    <property type="entry name" value="HTH_ARAC_FAMILY_1"/>
    <property type="match status" value="1"/>
</dbReference>
<dbReference type="GO" id="GO:0043565">
    <property type="term" value="F:sequence-specific DNA binding"/>
    <property type="evidence" value="ECO:0007669"/>
    <property type="project" value="InterPro"/>
</dbReference>
<keyword evidence="3" id="KW-0804">Transcription</keyword>
<dbReference type="SMART" id="SM00342">
    <property type="entry name" value="HTH_ARAC"/>
    <property type="match status" value="1"/>
</dbReference>